<evidence type="ECO:0000256" key="1">
    <source>
        <dbReference type="SAM" id="Phobius"/>
    </source>
</evidence>
<feature type="transmembrane region" description="Helical" evidence="1">
    <location>
        <begin position="86"/>
        <end position="107"/>
    </location>
</feature>
<keyword evidence="1" id="KW-0812">Transmembrane</keyword>
<feature type="transmembrane region" description="Helical" evidence="1">
    <location>
        <begin position="6"/>
        <end position="27"/>
    </location>
</feature>
<dbReference type="PROSITE" id="PS51257">
    <property type="entry name" value="PROKAR_LIPOPROTEIN"/>
    <property type="match status" value="1"/>
</dbReference>
<reference evidence="2 3" key="1">
    <citation type="submission" date="2017-06" db="EMBL/GenBank/DDBJ databases">
        <authorList>
            <consortium name="Pathogen Informatics"/>
        </authorList>
    </citation>
    <scope>NUCLEOTIDE SEQUENCE [LARGE SCALE GENOMIC DNA]</scope>
    <source>
        <strain evidence="2 3">NCTC13839</strain>
    </source>
</reference>
<protein>
    <submittedName>
        <fullName evidence="2">Uncharacterized protein</fullName>
    </submittedName>
</protein>
<dbReference type="EMBL" id="LT906462">
    <property type="protein sequence ID" value="SNV75562.1"/>
    <property type="molecule type" value="Genomic_DNA"/>
</dbReference>
<feature type="transmembrane region" description="Helical" evidence="1">
    <location>
        <begin position="47"/>
        <end position="66"/>
    </location>
</feature>
<dbReference type="AlphaFoldDB" id="A0A239ZWF6"/>
<feature type="transmembrane region" description="Helical" evidence="1">
    <location>
        <begin position="223"/>
        <end position="243"/>
    </location>
</feature>
<evidence type="ECO:0000313" key="3">
    <source>
        <dbReference type="Proteomes" id="UP000242084"/>
    </source>
</evidence>
<gene>
    <name evidence="2" type="ORF">SAMEA4384403_02027</name>
</gene>
<keyword evidence="3" id="KW-1185">Reference proteome</keyword>
<sequence length="259" mass="30436">MKIDITALLIPLLSSCIIGSIFIIVSISRDKFLKTIDINQMFAITKILKFILFIIISTCLIVLISLDLVHHEPEQINNVLNNPKERLMYFTKISLFIIMFSAIYIFLSSFSNKDCYYIENYNNSGKRLYILQKYKDYYICTIDSPKSDIRIIKNSEDIINTKLEYYYNSNIQHFDVSNVFTYKSHKTRMFTFFLSNFLLIILSIFLIGAILLLNSFINFQSQTLIIISLTFSIAILVYLFIALKMNWSKLRKYLNSRKE</sequence>
<dbReference type="KEGG" id="sste:SAMEA4384403_2027"/>
<proteinExistence type="predicted"/>
<dbReference type="Proteomes" id="UP000242084">
    <property type="component" value="Chromosome 1"/>
</dbReference>
<feature type="transmembrane region" description="Helical" evidence="1">
    <location>
        <begin position="192"/>
        <end position="217"/>
    </location>
</feature>
<name>A0A239ZWF6_9STAP</name>
<evidence type="ECO:0000313" key="2">
    <source>
        <dbReference type="EMBL" id="SNV75562.1"/>
    </source>
</evidence>
<dbReference type="RefSeq" id="WP_095089164.1">
    <property type="nucleotide sequence ID" value="NZ_BMDM01000001.1"/>
</dbReference>
<keyword evidence="1" id="KW-1133">Transmembrane helix</keyword>
<accession>A0A239ZWF6</accession>
<keyword evidence="1" id="KW-0472">Membrane</keyword>
<organism evidence="2 3">
    <name type="scientific">Mammaliicoccus stepanovicii</name>
    <dbReference type="NCBI Taxonomy" id="643214"/>
    <lineage>
        <taxon>Bacteria</taxon>
        <taxon>Bacillati</taxon>
        <taxon>Bacillota</taxon>
        <taxon>Bacilli</taxon>
        <taxon>Bacillales</taxon>
        <taxon>Staphylococcaceae</taxon>
        <taxon>Mammaliicoccus</taxon>
    </lineage>
</organism>